<keyword evidence="1" id="KW-0479">Metal-binding</keyword>
<keyword evidence="1" id="KW-0460">Magnesium</keyword>
<evidence type="ECO:0000313" key="3">
    <source>
        <dbReference type="Proteomes" id="UP000308891"/>
    </source>
</evidence>
<dbReference type="Proteomes" id="UP000308891">
    <property type="component" value="Unassembled WGS sequence"/>
</dbReference>
<dbReference type="OrthoDB" id="9798107at2"/>
<dbReference type="RefSeq" id="WP_136554595.1">
    <property type="nucleotide sequence ID" value="NZ_STGJ01000014.1"/>
</dbReference>
<organism evidence="2 3">
    <name type="scientific">Crenobacter intestini</name>
    <dbReference type="NCBI Taxonomy" id="2563443"/>
    <lineage>
        <taxon>Bacteria</taxon>
        <taxon>Pseudomonadati</taxon>
        <taxon>Pseudomonadota</taxon>
        <taxon>Betaproteobacteria</taxon>
        <taxon>Neisseriales</taxon>
        <taxon>Neisseriaceae</taxon>
        <taxon>Crenobacter</taxon>
    </lineage>
</organism>
<dbReference type="Pfam" id="PF03747">
    <property type="entry name" value="ADP_ribosyl_GH"/>
    <property type="match status" value="1"/>
</dbReference>
<dbReference type="PANTHER" id="PTHR16222">
    <property type="entry name" value="ADP-RIBOSYLGLYCOHYDROLASE"/>
    <property type="match status" value="1"/>
</dbReference>
<sequence length="301" mass="32439">MQQEQRYLGCLLGLACGDAVGTTVEFQPRGGFAPLTDMVGGGVFGLPPGAWTDDTSMALCLAESLLARDGFDAADQMDRYLRWWRHGHLSSTGECFDIGGATRMALSRYEKTGEPFSGNPDPHFSGNGSLMRVAPVPMFYQGHPELARYAADSARTTHASPEAIETTQLLAAQLSVALAGGSKQAIVFEHGFTAQEAKVAELAQGHWQGKDELQIRGSGYAVESLEAALWCFWRADSFEEAVLMAANLGQDADTTAAICGQLAGAHWGVEAIPAHWRRRLVHGELIAKMARALWQSATAIR</sequence>
<feature type="binding site" evidence="1">
    <location>
        <position position="253"/>
    </location>
    <ligand>
        <name>Mg(2+)</name>
        <dbReference type="ChEBI" id="CHEBI:18420"/>
        <label>1</label>
    </ligand>
</feature>
<dbReference type="InterPro" id="IPR036705">
    <property type="entry name" value="Ribosyl_crysJ1_sf"/>
</dbReference>
<dbReference type="InterPro" id="IPR050792">
    <property type="entry name" value="ADP-ribosylglycohydrolase"/>
</dbReference>
<keyword evidence="2" id="KW-0378">Hydrolase</keyword>
<dbReference type="EMBL" id="STGJ01000014">
    <property type="protein sequence ID" value="TIC80318.1"/>
    <property type="molecule type" value="Genomic_DNA"/>
</dbReference>
<proteinExistence type="predicted"/>
<feature type="binding site" evidence="1">
    <location>
        <position position="251"/>
    </location>
    <ligand>
        <name>Mg(2+)</name>
        <dbReference type="ChEBI" id="CHEBI:18420"/>
        <label>1</label>
    </ligand>
</feature>
<dbReference type="Gene3D" id="1.10.4080.10">
    <property type="entry name" value="ADP-ribosylation/Crystallin J1"/>
    <property type="match status" value="1"/>
</dbReference>
<dbReference type="PANTHER" id="PTHR16222:SF12">
    <property type="entry name" value="ADP-RIBOSYLGLYCOHYDROLASE-RELATED"/>
    <property type="match status" value="1"/>
</dbReference>
<dbReference type="GO" id="GO:0046872">
    <property type="term" value="F:metal ion binding"/>
    <property type="evidence" value="ECO:0007669"/>
    <property type="project" value="UniProtKB-KW"/>
</dbReference>
<dbReference type="GO" id="GO:0016787">
    <property type="term" value="F:hydrolase activity"/>
    <property type="evidence" value="ECO:0007669"/>
    <property type="project" value="UniProtKB-KW"/>
</dbReference>
<feature type="binding site" evidence="1">
    <location>
        <position position="52"/>
    </location>
    <ligand>
        <name>Mg(2+)</name>
        <dbReference type="ChEBI" id="CHEBI:18420"/>
        <label>1</label>
    </ligand>
</feature>
<evidence type="ECO:0000256" key="1">
    <source>
        <dbReference type="PIRSR" id="PIRSR605502-1"/>
    </source>
</evidence>
<evidence type="ECO:0000313" key="2">
    <source>
        <dbReference type="EMBL" id="TIC80318.1"/>
    </source>
</evidence>
<comment type="caution">
    <text evidence="2">The sequence shown here is derived from an EMBL/GenBank/DDBJ whole genome shotgun (WGS) entry which is preliminary data.</text>
</comment>
<keyword evidence="3" id="KW-1185">Reference proteome</keyword>
<comment type="cofactor">
    <cofactor evidence="1">
        <name>Mg(2+)</name>
        <dbReference type="ChEBI" id="CHEBI:18420"/>
    </cofactor>
    <text evidence="1">Binds 2 magnesium ions per subunit.</text>
</comment>
<dbReference type="AlphaFoldDB" id="A0A4T0UNM6"/>
<protein>
    <submittedName>
        <fullName evidence="2">ADP-ribosylglycohydrolase family protein</fullName>
    </submittedName>
</protein>
<name>A0A4T0UNM6_9NEIS</name>
<dbReference type="SUPFAM" id="SSF101478">
    <property type="entry name" value="ADP-ribosylglycohydrolase"/>
    <property type="match status" value="1"/>
</dbReference>
<gene>
    <name evidence="2" type="ORF">E5K04_12495</name>
</gene>
<dbReference type="InterPro" id="IPR005502">
    <property type="entry name" value="Ribosyl_crysJ1"/>
</dbReference>
<feature type="binding site" evidence="1">
    <location>
        <position position="254"/>
    </location>
    <ligand>
        <name>Mg(2+)</name>
        <dbReference type="ChEBI" id="CHEBI:18420"/>
        <label>1</label>
    </ligand>
</feature>
<reference evidence="2 3" key="1">
    <citation type="submission" date="2019-04" db="EMBL/GenBank/DDBJ databases">
        <title>Crenobacter sp. nov.</title>
        <authorList>
            <person name="Shi S."/>
        </authorList>
    </citation>
    <scope>NUCLEOTIDE SEQUENCE [LARGE SCALE GENOMIC DNA]</scope>
    <source>
        <strain evidence="2 3">GY 70310</strain>
    </source>
</reference>
<accession>A0A4T0UNM6</accession>
<feature type="binding site" evidence="1">
    <location>
        <position position="53"/>
    </location>
    <ligand>
        <name>Mg(2+)</name>
        <dbReference type="ChEBI" id="CHEBI:18420"/>
        <label>1</label>
    </ligand>
</feature>
<feature type="binding site" evidence="1">
    <location>
        <position position="54"/>
    </location>
    <ligand>
        <name>Mg(2+)</name>
        <dbReference type="ChEBI" id="CHEBI:18420"/>
        <label>1</label>
    </ligand>
</feature>